<name>A0A6J8AJM5_MYTCO</name>
<sequence length="236" mass="27440">MSTDGLVSLDSNTTLTIQYDVHRGTSLNICTILSILYHVNRGTSLNICTILSILYDVHRGTSLNRDQSEYLYHPGYPISCPQRDQSEYLNHPGYPISCPQRDQSEYLYHPGYPISCPQRDQSEYLYHPEKIKRKSSPTIRRIKDYLYNIQSCDSTIQKPLQESRNNDKDKRISDNKIQNLSRLGKDKGEYLDNIIHPKTFPRTGRISRQHNTEPFQGLGEYLDNKIQNLSKDWENI</sequence>
<protein>
    <submittedName>
        <fullName evidence="1">Uncharacterized protein</fullName>
    </submittedName>
</protein>
<keyword evidence="2" id="KW-1185">Reference proteome</keyword>
<accession>A0A6J8AJM5</accession>
<dbReference type="EMBL" id="CACVKT020001586">
    <property type="protein sequence ID" value="CAC5369340.1"/>
    <property type="molecule type" value="Genomic_DNA"/>
</dbReference>
<reference evidence="1 2" key="1">
    <citation type="submission" date="2020-06" db="EMBL/GenBank/DDBJ databases">
        <authorList>
            <person name="Li R."/>
            <person name="Bekaert M."/>
        </authorList>
    </citation>
    <scope>NUCLEOTIDE SEQUENCE [LARGE SCALE GENOMIC DNA]</scope>
    <source>
        <strain evidence="2">wild</strain>
    </source>
</reference>
<gene>
    <name evidence="1" type="ORF">MCOR_8562</name>
</gene>
<evidence type="ECO:0000313" key="2">
    <source>
        <dbReference type="Proteomes" id="UP000507470"/>
    </source>
</evidence>
<dbReference type="Proteomes" id="UP000507470">
    <property type="component" value="Unassembled WGS sequence"/>
</dbReference>
<dbReference type="AlphaFoldDB" id="A0A6J8AJM5"/>
<organism evidence="1 2">
    <name type="scientific">Mytilus coruscus</name>
    <name type="common">Sea mussel</name>
    <dbReference type="NCBI Taxonomy" id="42192"/>
    <lineage>
        <taxon>Eukaryota</taxon>
        <taxon>Metazoa</taxon>
        <taxon>Spiralia</taxon>
        <taxon>Lophotrochozoa</taxon>
        <taxon>Mollusca</taxon>
        <taxon>Bivalvia</taxon>
        <taxon>Autobranchia</taxon>
        <taxon>Pteriomorphia</taxon>
        <taxon>Mytilida</taxon>
        <taxon>Mytiloidea</taxon>
        <taxon>Mytilidae</taxon>
        <taxon>Mytilinae</taxon>
        <taxon>Mytilus</taxon>
    </lineage>
</organism>
<proteinExistence type="predicted"/>
<evidence type="ECO:0000313" key="1">
    <source>
        <dbReference type="EMBL" id="CAC5369340.1"/>
    </source>
</evidence>